<evidence type="ECO:0000313" key="4">
    <source>
        <dbReference type="EMBL" id="AAU92673.1"/>
    </source>
</evidence>
<gene>
    <name evidence="4" type="ordered locus">MCA1306</name>
</gene>
<dbReference type="eggNOG" id="COG0443">
    <property type="taxonomic scope" value="Bacteria"/>
</dbReference>
<dbReference type="InterPro" id="IPR013126">
    <property type="entry name" value="Hsp_70_fam"/>
</dbReference>
<accession>Q609C9</accession>
<keyword evidence="1" id="KW-0547">Nucleotide-binding</keyword>
<dbReference type="Gene3D" id="3.30.420.40">
    <property type="match status" value="2"/>
</dbReference>
<dbReference type="PANTHER" id="PTHR42749:SF1">
    <property type="entry name" value="CELL SHAPE-DETERMINING PROTEIN MREB"/>
    <property type="match status" value="1"/>
</dbReference>
<dbReference type="STRING" id="243233.MCA1306"/>
<organism evidence="4 5">
    <name type="scientific">Methylococcus capsulatus (strain ATCC 33009 / NCIMB 11132 / Bath)</name>
    <dbReference type="NCBI Taxonomy" id="243233"/>
    <lineage>
        <taxon>Bacteria</taxon>
        <taxon>Pseudomonadati</taxon>
        <taxon>Pseudomonadota</taxon>
        <taxon>Gammaproteobacteria</taxon>
        <taxon>Methylococcales</taxon>
        <taxon>Methylococcaceae</taxon>
        <taxon>Methylococcus</taxon>
    </lineage>
</organism>
<evidence type="ECO:0000256" key="3">
    <source>
        <dbReference type="SAM" id="MobiDB-lite"/>
    </source>
</evidence>
<dbReference type="PANTHER" id="PTHR42749">
    <property type="entry name" value="CELL SHAPE-DETERMINING PROTEIN MREB"/>
    <property type="match status" value="1"/>
</dbReference>
<dbReference type="Gene3D" id="3.90.640.10">
    <property type="entry name" value="Actin, Chain A, domain 4"/>
    <property type="match status" value="1"/>
</dbReference>
<dbReference type="InterPro" id="IPR021030">
    <property type="entry name" value="DUF3731"/>
</dbReference>
<dbReference type="Proteomes" id="UP000006821">
    <property type="component" value="Chromosome"/>
</dbReference>
<feature type="compositionally biased region" description="Polar residues" evidence="3">
    <location>
        <begin position="9"/>
        <end position="21"/>
    </location>
</feature>
<evidence type="ECO:0000256" key="1">
    <source>
        <dbReference type="ARBA" id="ARBA00022741"/>
    </source>
</evidence>
<dbReference type="Pfam" id="PF00012">
    <property type="entry name" value="HSP70"/>
    <property type="match status" value="1"/>
</dbReference>
<proteinExistence type="predicted"/>
<evidence type="ECO:0000256" key="2">
    <source>
        <dbReference type="ARBA" id="ARBA00022840"/>
    </source>
</evidence>
<evidence type="ECO:0000313" key="5">
    <source>
        <dbReference type="Proteomes" id="UP000006821"/>
    </source>
</evidence>
<name>Q609C9_METCA</name>
<dbReference type="GO" id="GO:0005524">
    <property type="term" value="F:ATP binding"/>
    <property type="evidence" value="ECO:0007669"/>
    <property type="project" value="UniProtKB-KW"/>
</dbReference>
<feature type="region of interest" description="Disordered" evidence="3">
    <location>
        <begin position="1"/>
        <end position="23"/>
    </location>
</feature>
<keyword evidence="2" id="KW-0067">ATP-binding</keyword>
<dbReference type="CDD" id="cd10170">
    <property type="entry name" value="ASKHA_NBD_HSP70"/>
    <property type="match status" value="1"/>
</dbReference>
<dbReference type="PRINTS" id="PR00301">
    <property type="entry name" value="HEATSHOCK70"/>
</dbReference>
<dbReference type="Pfam" id="PF12531">
    <property type="entry name" value="DUF3731"/>
    <property type="match status" value="1"/>
</dbReference>
<dbReference type="KEGG" id="mca:MCA1306"/>
<reference evidence="4 5" key="1">
    <citation type="journal article" date="2004" name="PLoS Biol.">
        <title>Genomic insights into methanotrophy: the complete genome sequence of Methylococcus capsulatus (Bath).</title>
        <authorList>
            <person name="Ward N.L."/>
            <person name="Larsen O."/>
            <person name="Sakwa J."/>
            <person name="Bruseth L."/>
            <person name="Khouri H.M."/>
            <person name="Durkin A.S."/>
            <person name="Dimitrov G."/>
            <person name="Jiang L."/>
            <person name="Scanlan D."/>
            <person name="Kang K.H."/>
            <person name="Lewis M.R."/>
            <person name="Nelson K.E."/>
            <person name="Methe B.A."/>
            <person name="Wu M."/>
            <person name="Heidelberg J.F."/>
            <person name="Paulsen I.T."/>
            <person name="Fouts D.E."/>
            <person name="Ravel J."/>
            <person name="Tettelin H."/>
            <person name="Ren Q."/>
            <person name="Read T.D."/>
            <person name="DeBoy R.T."/>
            <person name="Seshadri R."/>
            <person name="Salzberg S.L."/>
            <person name="Jensen H.B."/>
            <person name="Birkeland N.K."/>
            <person name="Nelson W.C."/>
            <person name="Dodson R.J."/>
            <person name="Grindhaug S.H."/>
            <person name="Holt I.E."/>
            <person name="Eidhammer I."/>
            <person name="Jonasen I."/>
            <person name="Vanaken S."/>
            <person name="Utterback T.R."/>
            <person name="Feldblyum T.V."/>
            <person name="Fraser C.M."/>
            <person name="Lillehaug J.R."/>
            <person name="Eisen J.A."/>
        </authorList>
    </citation>
    <scope>NUCLEOTIDE SEQUENCE [LARGE SCALE GENOMIC DNA]</scope>
    <source>
        <strain evidence="5">ATCC 33009 / NCIMB 11132 / Bath</strain>
    </source>
</reference>
<sequence length="951" mass="103319">MNRPGRSPSGPSTNESRSNGTAAGFVPLRWPISRMSSAVPRYIVGIDLGTTHTVVSYADGGDPSRIEPLFLEQLVAPGQVAGRPLLPSVRYHPATGELAEADTALPWPVEETAPGCRPVIGEFARQLGSRSRGRLVASAKSWLCHTGVDRTADILPWGAPDEVPKVSPVEASASFLRHVRCAWNHRFPAHPLETQDVIVTIPASFDDAARALTVEAARRAGLANVRLLEEPQAACYDFLWTYRGRLAETLEGVNLLLVCDVGGGTTDFTLIRVDAGGSEPELERIAVGNHLMLGGDNIDLTLAHRLEPRLTGAERSLSATDLILLAEQCRRAKETLLAEQGPESVTVTLLGKGGGLIGGARSVELSRHEVLEVVLDGFFPRVGADAVPERRSGVVEFGLPYAADPAITRHAAAFLIRHRNDAGGAAPDALLLNGGVFHSPVIAGRMAEVVGSWCGRTPVMLRNPRPDQAVAFGAVAFGLSRRGLAVRRIGGGSARAYYLLVGDANERSRRGVCILPRGAAEGQEWTVERRNFLLSVGRPVRFHVFSSTVDSGHAPGDLAVLDEAGFGELPPLAVALQAQEQGDVEVRLAARLTAIGTLQLQCVAVGDPEQRWDLELQLRGGGPRPTASASLHPRAAEAQEHIGLIFGKKTRQFGPKAVKTLRNDLEKILGKREDWDTALCRELYAALLEGAPHRRRSADHERLWLSLAGYCLRPGFGAPLDDWRVGQVWNLYSQGLQFVNEAQNWSEWWIVWRRIAGGLRAEAQQRLFADVAGFIDPVRARRGNAEALAKKRAFEDMVRLAASLERLSAGDKTMLGGWLVQRLDKAPDSAELWWALGRVGARAPFHGSAHNLVAREVVEDWVELALQRDWKRQGFVAFAATLLARLTGDRERDLDATLRNRVAEKLVASSAPEIWLELVTEVRGLDASDEKRIFGEGLPPGLRLVDSAWGA</sequence>
<dbReference type="AlphaFoldDB" id="Q609C9"/>
<dbReference type="EMBL" id="AE017282">
    <property type="protein sequence ID" value="AAU92673.1"/>
    <property type="molecule type" value="Genomic_DNA"/>
</dbReference>
<dbReference type="InterPro" id="IPR043129">
    <property type="entry name" value="ATPase_NBD"/>
</dbReference>
<protein>
    <submittedName>
        <fullName evidence="4">DnaK-related protein</fullName>
    </submittedName>
</protein>
<dbReference type="GO" id="GO:0140662">
    <property type="term" value="F:ATP-dependent protein folding chaperone"/>
    <property type="evidence" value="ECO:0007669"/>
    <property type="project" value="InterPro"/>
</dbReference>
<dbReference type="HOGENOM" id="CLU_013948_0_0_6"/>
<dbReference type="SUPFAM" id="SSF53067">
    <property type="entry name" value="Actin-like ATPase domain"/>
    <property type="match status" value="2"/>
</dbReference>